<dbReference type="PANTHER" id="PTHR37610">
    <property type="entry name" value="CCHC-TYPE DOMAIN-CONTAINING PROTEIN"/>
    <property type="match status" value="1"/>
</dbReference>
<comment type="caution">
    <text evidence="2">The sequence shown here is derived from an EMBL/GenBank/DDBJ whole genome shotgun (WGS) entry which is preliminary data.</text>
</comment>
<dbReference type="EMBL" id="DUZY01000005">
    <property type="protein sequence ID" value="DAD38601.1"/>
    <property type="molecule type" value="Genomic_DNA"/>
</dbReference>
<dbReference type="Pfam" id="PF14244">
    <property type="entry name" value="Retrotran_gag_3"/>
    <property type="match status" value="1"/>
</dbReference>
<evidence type="ECO:0000313" key="2">
    <source>
        <dbReference type="EMBL" id="DAD38601.1"/>
    </source>
</evidence>
<dbReference type="Proteomes" id="UP000607653">
    <property type="component" value="Unassembled WGS sequence"/>
</dbReference>
<evidence type="ECO:0000259" key="1">
    <source>
        <dbReference type="Pfam" id="PF14244"/>
    </source>
</evidence>
<protein>
    <recommendedName>
        <fullName evidence="1">Retrotransposon Copia-like N-terminal domain-containing protein</fullName>
    </recommendedName>
</protein>
<organism evidence="2 3">
    <name type="scientific">Nelumbo nucifera</name>
    <name type="common">Sacred lotus</name>
    <dbReference type="NCBI Taxonomy" id="4432"/>
    <lineage>
        <taxon>Eukaryota</taxon>
        <taxon>Viridiplantae</taxon>
        <taxon>Streptophyta</taxon>
        <taxon>Embryophyta</taxon>
        <taxon>Tracheophyta</taxon>
        <taxon>Spermatophyta</taxon>
        <taxon>Magnoliopsida</taxon>
        <taxon>Proteales</taxon>
        <taxon>Nelumbonaceae</taxon>
        <taxon>Nelumbo</taxon>
    </lineage>
</organism>
<sequence>MRLSLSAKNKLGFIDGSVKAPPITDSRYPLWQCCNDLVISWILHSIQPDIAWSVIFSNTTTTVWNDLYDRFSQGDESRIYQIRQEIVECQQVLSLVHVA</sequence>
<accession>A0A822Z4K2</accession>
<dbReference type="AlphaFoldDB" id="A0A822Z4K2"/>
<feature type="domain" description="Retrotransposon Copia-like N-terminal" evidence="1">
    <location>
        <begin position="1"/>
        <end position="22"/>
    </location>
</feature>
<evidence type="ECO:0000313" key="3">
    <source>
        <dbReference type="Proteomes" id="UP000607653"/>
    </source>
</evidence>
<proteinExistence type="predicted"/>
<name>A0A822Z4K2_NELNU</name>
<reference evidence="2 3" key="1">
    <citation type="journal article" date="2020" name="Mol. Biol. Evol.">
        <title>Distinct Expression and Methylation Patterns for Genes with Different Fates following a Single Whole-Genome Duplication in Flowering Plants.</title>
        <authorList>
            <person name="Shi T."/>
            <person name="Rahmani R.S."/>
            <person name="Gugger P.F."/>
            <person name="Wang M."/>
            <person name="Li H."/>
            <person name="Zhang Y."/>
            <person name="Li Z."/>
            <person name="Wang Q."/>
            <person name="Van de Peer Y."/>
            <person name="Marchal K."/>
            <person name="Chen J."/>
        </authorList>
    </citation>
    <scope>NUCLEOTIDE SEQUENCE [LARGE SCALE GENOMIC DNA]</scope>
    <source>
        <tissue evidence="2">Leaf</tissue>
    </source>
</reference>
<dbReference type="InterPro" id="IPR029472">
    <property type="entry name" value="Copia-like_N"/>
</dbReference>
<dbReference type="PANTHER" id="PTHR37610:SF97">
    <property type="entry name" value="RETROTRANSPOSON GAG DOMAIN-CONTAINING PROTEIN"/>
    <property type="match status" value="1"/>
</dbReference>
<gene>
    <name evidence="2" type="ORF">HUJ06_012923</name>
</gene>
<keyword evidence="3" id="KW-1185">Reference proteome</keyword>